<proteinExistence type="predicted"/>
<name>A0A811U7F4_CERCA</name>
<dbReference type="EMBL" id="CAJHJT010000001">
    <property type="protein sequence ID" value="CAD6994904.1"/>
    <property type="molecule type" value="Genomic_DNA"/>
</dbReference>
<protein>
    <submittedName>
        <fullName evidence="1">(Mediterranean fruit fly) hypothetical protein</fullName>
    </submittedName>
</protein>
<evidence type="ECO:0000313" key="1">
    <source>
        <dbReference type="EMBL" id="CAD6994904.1"/>
    </source>
</evidence>
<organism evidence="1 2">
    <name type="scientific">Ceratitis capitata</name>
    <name type="common">Mediterranean fruit fly</name>
    <name type="synonym">Tephritis capitata</name>
    <dbReference type="NCBI Taxonomy" id="7213"/>
    <lineage>
        <taxon>Eukaryota</taxon>
        <taxon>Metazoa</taxon>
        <taxon>Ecdysozoa</taxon>
        <taxon>Arthropoda</taxon>
        <taxon>Hexapoda</taxon>
        <taxon>Insecta</taxon>
        <taxon>Pterygota</taxon>
        <taxon>Neoptera</taxon>
        <taxon>Endopterygota</taxon>
        <taxon>Diptera</taxon>
        <taxon>Brachycera</taxon>
        <taxon>Muscomorpha</taxon>
        <taxon>Tephritoidea</taxon>
        <taxon>Tephritidae</taxon>
        <taxon>Ceratitis</taxon>
        <taxon>Ceratitis</taxon>
    </lineage>
</organism>
<gene>
    <name evidence="1" type="ORF">CCAP1982_LOCUS3639</name>
</gene>
<reference evidence="1" key="1">
    <citation type="submission" date="2020-11" db="EMBL/GenBank/DDBJ databases">
        <authorList>
            <person name="Whitehead M."/>
        </authorList>
    </citation>
    <scope>NUCLEOTIDE SEQUENCE</scope>
    <source>
        <strain evidence="1">EGII</strain>
    </source>
</reference>
<accession>A0A811U7F4</accession>
<dbReference type="AlphaFoldDB" id="A0A811U7F4"/>
<sequence>MSDGVTENENELRFHDERQIRSYPEALEQHRRIKSFIVFNSHKATPSIRRQKMWNRECHCTNCDVPKSVKSVNANPSTLLR</sequence>
<keyword evidence="2" id="KW-1185">Reference proteome</keyword>
<comment type="caution">
    <text evidence="1">The sequence shown here is derived from an EMBL/GenBank/DDBJ whole genome shotgun (WGS) entry which is preliminary data.</text>
</comment>
<dbReference type="Proteomes" id="UP000606786">
    <property type="component" value="Unassembled WGS sequence"/>
</dbReference>
<evidence type="ECO:0000313" key="2">
    <source>
        <dbReference type="Proteomes" id="UP000606786"/>
    </source>
</evidence>